<evidence type="ECO:0000256" key="1">
    <source>
        <dbReference type="ARBA" id="ARBA00001974"/>
    </source>
</evidence>
<keyword evidence="7" id="KW-1185">Reference proteome</keyword>
<keyword evidence="2" id="KW-0285">Flavoprotein</keyword>
<keyword evidence="4" id="KW-0560">Oxidoreductase</keyword>
<dbReference type="Proteomes" id="UP001595645">
    <property type="component" value="Unassembled WGS sequence"/>
</dbReference>
<organism evidence="6 7">
    <name type="scientific">Amycolatopsis speibonae</name>
    <dbReference type="NCBI Taxonomy" id="1450224"/>
    <lineage>
        <taxon>Bacteria</taxon>
        <taxon>Bacillati</taxon>
        <taxon>Actinomycetota</taxon>
        <taxon>Actinomycetes</taxon>
        <taxon>Pseudonocardiales</taxon>
        <taxon>Pseudonocardiaceae</taxon>
        <taxon>Amycolatopsis</taxon>
    </lineage>
</organism>
<dbReference type="Pfam" id="PF01494">
    <property type="entry name" value="FAD_binding_3"/>
    <property type="match status" value="1"/>
</dbReference>
<dbReference type="PANTHER" id="PTHR46496:SF1">
    <property type="entry name" value="ZEAXANTHIN EPOXIDASE, CHLOROPLASTIC"/>
    <property type="match status" value="1"/>
</dbReference>
<protein>
    <submittedName>
        <fullName evidence="6">FAD-dependent monooxygenase</fullName>
    </submittedName>
</protein>
<name>A0ABV7NQQ6_9PSEU</name>
<evidence type="ECO:0000259" key="5">
    <source>
        <dbReference type="Pfam" id="PF01494"/>
    </source>
</evidence>
<dbReference type="EMBL" id="JBHRWK010000007">
    <property type="protein sequence ID" value="MFC3448575.1"/>
    <property type="molecule type" value="Genomic_DNA"/>
</dbReference>
<gene>
    <name evidence="6" type="ORF">ACFOSH_03930</name>
</gene>
<keyword evidence="3" id="KW-0274">FAD</keyword>
<keyword evidence="6" id="KW-0503">Monooxygenase</keyword>
<evidence type="ECO:0000313" key="6">
    <source>
        <dbReference type="EMBL" id="MFC3448575.1"/>
    </source>
</evidence>
<dbReference type="InterPro" id="IPR036188">
    <property type="entry name" value="FAD/NAD-bd_sf"/>
</dbReference>
<comment type="caution">
    <text evidence="6">The sequence shown here is derived from an EMBL/GenBank/DDBJ whole genome shotgun (WGS) entry which is preliminary data.</text>
</comment>
<evidence type="ECO:0000313" key="7">
    <source>
        <dbReference type="Proteomes" id="UP001595645"/>
    </source>
</evidence>
<dbReference type="PRINTS" id="PR00420">
    <property type="entry name" value="RNGMNOXGNASE"/>
</dbReference>
<dbReference type="SUPFAM" id="SSF51905">
    <property type="entry name" value="FAD/NAD(P)-binding domain"/>
    <property type="match status" value="1"/>
</dbReference>
<dbReference type="RefSeq" id="WP_378237247.1">
    <property type="nucleotide sequence ID" value="NZ_JBHRWK010000007.1"/>
</dbReference>
<dbReference type="GO" id="GO:0004497">
    <property type="term" value="F:monooxygenase activity"/>
    <property type="evidence" value="ECO:0007669"/>
    <property type="project" value="UniProtKB-KW"/>
</dbReference>
<dbReference type="Gene3D" id="3.50.50.60">
    <property type="entry name" value="FAD/NAD(P)-binding domain"/>
    <property type="match status" value="1"/>
</dbReference>
<proteinExistence type="predicted"/>
<accession>A0ABV7NQQ6</accession>
<evidence type="ECO:0000256" key="2">
    <source>
        <dbReference type="ARBA" id="ARBA00022630"/>
    </source>
</evidence>
<dbReference type="PANTHER" id="PTHR46496">
    <property type="match status" value="1"/>
</dbReference>
<evidence type="ECO:0000256" key="4">
    <source>
        <dbReference type="ARBA" id="ARBA00023002"/>
    </source>
</evidence>
<reference evidence="7" key="1">
    <citation type="journal article" date="2019" name="Int. J. Syst. Evol. Microbiol.">
        <title>The Global Catalogue of Microorganisms (GCM) 10K type strain sequencing project: providing services to taxonomists for standard genome sequencing and annotation.</title>
        <authorList>
            <consortium name="The Broad Institute Genomics Platform"/>
            <consortium name="The Broad Institute Genome Sequencing Center for Infectious Disease"/>
            <person name="Wu L."/>
            <person name="Ma J."/>
        </authorList>
    </citation>
    <scope>NUCLEOTIDE SEQUENCE [LARGE SCALE GENOMIC DNA]</scope>
    <source>
        <strain evidence="7">CGMCC 4.7676</strain>
    </source>
</reference>
<evidence type="ECO:0000256" key="3">
    <source>
        <dbReference type="ARBA" id="ARBA00022827"/>
    </source>
</evidence>
<feature type="domain" description="FAD-binding" evidence="5">
    <location>
        <begin position="6"/>
        <end position="332"/>
    </location>
</feature>
<comment type="cofactor">
    <cofactor evidence="1">
        <name>FAD</name>
        <dbReference type="ChEBI" id="CHEBI:57692"/>
    </cofactor>
</comment>
<dbReference type="InterPro" id="IPR002938">
    <property type="entry name" value="FAD-bd"/>
</dbReference>
<sequence>MAKIQRVAVVGAGPAGLAIAILLREAGFDVRVYERAEPGGSGGSGLTLWPNAIRALEAMGAAEEVLAASGTGDGLRMRRADGVVLQALTAKEMEDRCGGLGRAMRRADLIRVLIDRLGERHVEFGAPCVRAGEGKHGAWLRFADGREAEADLVIGADGVRSVVRSALCGEDPLNYLGYAVVRGVARLPGPRLPATMSLGRGKQAGLFAMRGDRVYWFTAFATPPDGGTDPRPHLEAFSEWHQPIPDVIDATDPGDLVFTRIHDRVPLRRWGTGRLVLAGDAAHPSAPTLGQGTCQAFEDAIALRDAFGAANDLGEVFRRYEAERVRRAGALTLRARRMGTLGQWRNPVLCAVRDRAIRWTPRWAQVRQLREMFGTA</sequence>